<proteinExistence type="predicted"/>
<gene>
    <name evidence="3" type="ORF">L798_06482</name>
</gene>
<evidence type="ECO:0000313" key="4">
    <source>
        <dbReference type="Proteomes" id="UP000027135"/>
    </source>
</evidence>
<keyword evidence="3" id="KW-0401">Integrin</keyword>
<feature type="region of interest" description="Disordered" evidence="1">
    <location>
        <begin position="23"/>
        <end position="43"/>
    </location>
</feature>
<dbReference type="Gene3D" id="3.40.390.10">
    <property type="entry name" value="Collagenase (Catalytic Domain)"/>
    <property type="match status" value="1"/>
</dbReference>
<dbReference type="eggNOG" id="KOG3538">
    <property type="taxonomic scope" value="Eukaryota"/>
</dbReference>
<sequence>MFLFSDHDDDFLEPAAMLLNRTHSGEQYVGEGERPSGRRSKRTVDNEYYYDSGLSAPKRNKRSYSQEYFIELMVVADKKMAEYHGDGLYHYILTLMSIVSTLLLLLETGRSVIIVTM</sequence>
<reference evidence="3 4" key="1">
    <citation type="journal article" date="2014" name="Nat. Commun.">
        <title>Molecular traces of alternative social organization in a termite genome.</title>
        <authorList>
            <person name="Terrapon N."/>
            <person name="Li C."/>
            <person name="Robertson H.M."/>
            <person name="Ji L."/>
            <person name="Meng X."/>
            <person name="Booth W."/>
            <person name="Chen Z."/>
            <person name="Childers C.P."/>
            <person name="Glastad K.M."/>
            <person name="Gokhale K."/>
            <person name="Gowin J."/>
            <person name="Gronenberg W."/>
            <person name="Hermansen R.A."/>
            <person name="Hu H."/>
            <person name="Hunt B.G."/>
            <person name="Huylmans A.K."/>
            <person name="Khalil S.M."/>
            <person name="Mitchell R.D."/>
            <person name="Munoz-Torres M.C."/>
            <person name="Mustard J.A."/>
            <person name="Pan H."/>
            <person name="Reese J.T."/>
            <person name="Scharf M.E."/>
            <person name="Sun F."/>
            <person name="Vogel H."/>
            <person name="Xiao J."/>
            <person name="Yang W."/>
            <person name="Yang Z."/>
            <person name="Yang Z."/>
            <person name="Zhou J."/>
            <person name="Zhu J."/>
            <person name="Brent C.S."/>
            <person name="Elsik C.G."/>
            <person name="Goodisman M.A."/>
            <person name="Liberles D.A."/>
            <person name="Roe R.M."/>
            <person name="Vargo E.L."/>
            <person name="Vilcinskas A."/>
            <person name="Wang J."/>
            <person name="Bornberg-Bauer E."/>
            <person name="Korb J."/>
            <person name="Zhang G."/>
            <person name="Liebig J."/>
        </authorList>
    </citation>
    <scope>NUCLEOTIDE SEQUENCE [LARGE SCALE GENOMIC DNA]</scope>
    <source>
        <tissue evidence="3">Whole organism</tissue>
    </source>
</reference>
<dbReference type="InterPro" id="IPR024079">
    <property type="entry name" value="MetalloPept_cat_dom_sf"/>
</dbReference>
<dbReference type="EMBL" id="KK853996">
    <property type="protein sequence ID" value="KDQ65246.1"/>
    <property type="molecule type" value="Genomic_DNA"/>
</dbReference>
<dbReference type="InParanoid" id="A0A067QR90"/>
<dbReference type="AlphaFoldDB" id="A0A067QR90"/>
<evidence type="ECO:0000313" key="3">
    <source>
        <dbReference type="EMBL" id="KDQ65246.1"/>
    </source>
</evidence>
<organism evidence="3 4">
    <name type="scientific">Zootermopsis nevadensis</name>
    <name type="common">Dampwood termite</name>
    <dbReference type="NCBI Taxonomy" id="136037"/>
    <lineage>
        <taxon>Eukaryota</taxon>
        <taxon>Metazoa</taxon>
        <taxon>Ecdysozoa</taxon>
        <taxon>Arthropoda</taxon>
        <taxon>Hexapoda</taxon>
        <taxon>Insecta</taxon>
        <taxon>Pterygota</taxon>
        <taxon>Neoptera</taxon>
        <taxon>Polyneoptera</taxon>
        <taxon>Dictyoptera</taxon>
        <taxon>Blattodea</taxon>
        <taxon>Blattoidea</taxon>
        <taxon>Termitoidae</taxon>
        <taxon>Termopsidae</taxon>
        <taxon>Zootermopsis</taxon>
    </lineage>
</organism>
<dbReference type="GO" id="GO:0008237">
    <property type="term" value="F:metallopeptidase activity"/>
    <property type="evidence" value="ECO:0007669"/>
    <property type="project" value="InterPro"/>
</dbReference>
<keyword evidence="4" id="KW-1185">Reference proteome</keyword>
<keyword evidence="2" id="KW-0812">Transmembrane</keyword>
<protein>
    <submittedName>
        <fullName evidence="3">A disintegrin and metalloproteinase with thrombospondin motifs 9</fullName>
    </submittedName>
</protein>
<keyword evidence="2" id="KW-0472">Membrane</keyword>
<evidence type="ECO:0000256" key="2">
    <source>
        <dbReference type="SAM" id="Phobius"/>
    </source>
</evidence>
<keyword evidence="2" id="KW-1133">Transmembrane helix</keyword>
<dbReference type="GO" id="GO:0007229">
    <property type="term" value="P:integrin-mediated signaling pathway"/>
    <property type="evidence" value="ECO:0007669"/>
    <property type="project" value="UniProtKB-KW"/>
</dbReference>
<name>A0A067QR90_ZOONE</name>
<dbReference type="Proteomes" id="UP000027135">
    <property type="component" value="Unassembled WGS sequence"/>
</dbReference>
<accession>A0A067QR90</accession>
<evidence type="ECO:0000256" key="1">
    <source>
        <dbReference type="SAM" id="MobiDB-lite"/>
    </source>
</evidence>
<feature type="transmembrane region" description="Helical" evidence="2">
    <location>
        <begin position="88"/>
        <end position="106"/>
    </location>
</feature>
<dbReference type="SUPFAM" id="SSF55486">
    <property type="entry name" value="Metalloproteases ('zincins'), catalytic domain"/>
    <property type="match status" value="1"/>
</dbReference>